<dbReference type="KEGG" id="paur:FGL86_14545"/>
<accession>A0A5B8SZF5</accession>
<dbReference type="RefSeq" id="WP_147185275.1">
    <property type="nucleotide sequence ID" value="NZ_CP042382.1"/>
</dbReference>
<dbReference type="EMBL" id="CP042382">
    <property type="protein sequence ID" value="QEA40178.1"/>
    <property type="molecule type" value="Genomic_DNA"/>
</dbReference>
<organism evidence="2 3">
    <name type="scientific">Pistricoccus aurantiacus</name>
    <dbReference type="NCBI Taxonomy" id="1883414"/>
    <lineage>
        <taxon>Bacteria</taxon>
        <taxon>Pseudomonadati</taxon>
        <taxon>Pseudomonadota</taxon>
        <taxon>Gammaproteobacteria</taxon>
        <taxon>Oceanospirillales</taxon>
        <taxon>Halomonadaceae</taxon>
        <taxon>Pistricoccus</taxon>
    </lineage>
</organism>
<keyword evidence="1" id="KW-1133">Transmembrane helix</keyword>
<keyword evidence="3" id="KW-1185">Reference proteome</keyword>
<feature type="transmembrane region" description="Helical" evidence="1">
    <location>
        <begin position="12"/>
        <end position="32"/>
    </location>
</feature>
<sequence length="114" mass="12469">MSDHLASRGRQCSRWWLAGLLVGCLLPASLVQASVPRLSVRIVHACLLAPAAILAQSRRRALRRRCSLRRDNFPPDSLPLRLPSPIGWFTPDSAQPSIGHDVLSRRGPPCSAEG</sequence>
<evidence type="ECO:0000256" key="1">
    <source>
        <dbReference type="SAM" id="Phobius"/>
    </source>
</evidence>
<protein>
    <submittedName>
        <fullName evidence="2">Uncharacterized protein</fullName>
    </submittedName>
</protein>
<keyword evidence="1" id="KW-0812">Transmembrane</keyword>
<dbReference type="AlphaFoldDB" id="A0A5B8SZF5"/>
<keyword evidence="1" id="KW-0472">Membrane</keyword>
<evidence type="ECO:0000313" key="3">
    <source>
        <dbReference type="Proteomes" id="UP000321272"/>
    </source>
</evidence>
<dbReference type="OrthoDB" id="6170590at2"/>
<proteinExistence type="predicted"/>
<dbReference type="Proteomes" id="UP000321272">
    <property type="component" value="Chromosome"/>
</dbReference>
<gene>
    <name evidence="2" type="ORF">FGL86_14545</name>
</gene>
<name>A0A5B8SZF5_9GAMM</name>
<feature type="transmembrane region" description="Helical" evidence="1">
    <location>
        <begin position="38"/>
        <end position="55"/>
    </location>
</feature>
<reference evidence="2 3" key="1">
    <citation type="submission" date="2019-06" db="EMBL/GenBank/DDBJ databases">
        <title>Genome analyses of bacteria isolated from kimchi.</title>
        <authorList>
            <person name="Lee S."/>
            <person name="Ahn S."/>
            <person name="Roh S."/>
        </authorList>
    </citation>
    <scope>NUCLEOTIDE SEQUENCE [LARGE SCALE GENOMIC DNA]</scope>
    <source>
        <strain evidence="2 3">CBA4606</strain>
    </source>
</reference>
<evidence type="ECO:0000313" key="2">
    <source>
        <dbReference type="EMBL" id="QEA40178.1"/>
    </source>
</evidence>